<dbReference type="GO" id="GO:0034456">
    <property type="term" value="C:UTP-C complex"/>
    <property type="evidence" value="ECO:0007669"/>
    <property type="project" value="TreeGrafter"/>
</dbReference>
<dbReference type="OMA" id="FGFSVYH"/>
<dbReference type="InterPro" id="IPR000704">
    <property type="entry name" value="Casein_kinase_II_reg-sub"/>
</dbReference>
<dbReference type="PRINTS" id="PR00472">
    <property type="entry name" value="CASNKINASEII"/>
</dbReference>
<dbReference type="Gene3D" id="2.20.25.20">
    <property type="match status" value="1"/>
</dbReference>
<proteinExistence type="inferred from homology"/>
<dbReference type="EMBL" id="KQ964456">
    <property type="protein sequence ID" value="KXN72282.1"/>
    <property type="molecule type" value="Genomic_DNA"/>
</dbReference>
<dbReference type="PANTHER" id="PTHR11740">
    <property type="entry name" value="CASEIN KINASE II SUBUNIT BETA"/>
    <property type="match status" value="1"/>
</dbReference>
<dbReference type="GO" id="GO:0005956">
    <property type="term" value="C:protein kinase CK2 complex"/>
    <property type="evidence" value="ECO:0007669"/>
    <property type="project" value="UniProtKB-UniRule"/>
</dbReference>
<evidence type="ECO:0000256" key="3">
    <source>
        <dbReference type="RuleBase" id="RU361268"/>
    </source>
</evidence>
<dbReference type="OrthoDB" id="3971593at2759"/>
<dbReference type="AlphaFoldDB" id="A0A137PBH0"/>
<dbReference type="GO" id="GO:0000122">
    <property type="term" value="P:negative regulation of transcription by RNA polymerase II"/>
    <property type="evidence" value="ECO:0007669"/>
    <property type="project" value="EnsemblFungi"/>
</dbReference>
<dbReference type="SMART" id="SM01085">
    <property type="entry name" value="CK_II_beta"/>
    <property type="match status" value="1"/>
</dbReference>
<reference evidence="4 5" key="1">
    <citation type="journal article" date="2015" name="Genome Biol. Evol.">
        <title>Phylogenomic analyses indicate that early fungi evolved digesting cell walls of algal ancestors of land plants.</title>
        <authorList>
            <person name="Chang Y."/>
            <person name="Wang S."/>
            <person name="Sekimoto S."/>
            <person name="Aerts A.L."/>
            <person name="Choi C."/>
            <person name="Clum A."/>
            <person name="LaButti K.M."/>
            <person name="Lindquist E.A."/>
            <person name="Yee Ngan C."/>
            <person name="Ohm R.A."/>
            <person name="Salamov A.A."/>
            <person name="Grigoriev I.V."/>
            <person name="Spatafora J.W."/>
            <person name="Berbee M.L."/>
        </authorList>
    </citation>
    <scope>NUCLEOTIDE SEQUENCE [LARGE SCALE GENOMIC DNA]</scope>
    <source>
        <strain evidence="4 5">NRRL 28638</strain>
    </source>
</reference>
<dbReference type="GO" id="GO:0090055">
    <property type="term" value="P:positive regulation of silent mating-type cassette heterochromatin formation"/>
    <property type="evidence" value="ECO:0007669"/>
    <property type="project" value="EnsemblFungi"/>
</dbReference>
<dbReference type="InterPro" id="IPR016149">
    <property type="entry name" value="Casein_kin_II_reg-sub_N"/>
</dbReference>
<dbReference type="GO" id="GO:0004672">
    <property type="term" value="F:protein kinase activity"/>
    <property type="evidence" value="ECO:0007669"/>
    <property type="project" value="EnsemblFungi"/>
</dbReference>
<dbReference type="FunFam" id="1.10.1820.10:FF:000005">
    <property type="entry name" value="Casein kinase II subunit beta"/>
    <property type="match status" value="1"/>
</dbReference>
<dbReference type="STRING" id="796925.A0A137PBH0"/>
<dbReference type="InterPro" id="IPR035991">
    <property type="entry name" value="Casein_kinase_II_beta-like"/>
</dbReference>
<dbReference type="SUPFAM" id="SSF57798">
    <property type="entry name" value="Casein kinase II beta subunit"/>
    <property type="match status" value="1"/>
</dbReference>
<dbReference type="Pfam" id="PF01214">
    <property type="entry name" value="CK_II_beta"/>
    <property type="match status" value="1"/>
</dbReference>
<keyword evidence="4" id="KW-0418">Kinase</keyword>
<comment type="similarity">
    <text evidence="1 3">Belongs to the casein kinase 2 subunit beta family.</text>
</comment>
<evidence type="ECO:0000313" key="4">
    <source>
        <dbReference type="EMBL" id="KXN72282.1"/>
    </source>
</evidence>
<dbReference type="GO" id="GO:0006359">
    <property type="term" value="P:regulation of transcription by RNA polymerase III"/>
    <property type="evidence" value="ECO:0007669"/>
    <property type="project" value="TreeGrafter"/>
</dbReference>
<evidence type="ECO:0000313" key="5">
    <source>
        <dbReference type="Proteomes" id="UP000070444"/>
    </source>
</evidence>
<evidence type="ECO:0000256" key="2">
    <source>
        <dbReference type="ARBA" id="ARBA00045899"/>
    </source>
</evidence>
<dbReference type="GO" id="GO:0043539">
    <property type="term" value="F:protein serine/threonine kinase activator activity"/>
    <property type="evidence" value="ECO:0007669"/>
    <property type="project" value="EnsemblFungi"/>
</dbReference>
<dbReference type="PANTHER" id="PTHR11740:SF39">
    <property type="entry name" value="CASEIN KINASE II SUBUNIT BETA"/>
    <property type="match status" value="1"/>
</dbReference>
<dbReference type="GO" id="GO:0005737">
    <property type="term" value="C:cytoplasm"/>
    <property type="evidence" value="ECO:0007669"/>
    <property type="project" value="TreeGrafter"/>
</dbReference>
<keyword evidence="5" id="KW-1185">Reference proteome</keyword>
<comment type="function">
    <text evidence="2 3">Regulatory subunit of casein kinase II/CK2. As part of the kinase complex regulates the basal catalytic activity of the alpha subunit a constitutively active serine/threonine-protein kinase that phosphorylates a large number of substrates containing acidic residues C-terminal to the phosphorylated serine or threonine.</text>
</comment>
<dbReference type="GO" id="GO:0090053">
    <property type="term" value="P:positive regulation of pericentric heterochromatin formation"/>
    <property type="evidence" value="ECO:0007669"/>
    <property type="project" value="EnsemblFungi"/>
</dbReference>
<dbReference type="FunFam" id="2.20.25.20:FF:000001">
    <property type="entry name" value="Casein kinase II subunit beta"/>
    <property type="match status" value="1"/>
</dbReference>
<keyword evidence="4" id="KW-0808">Transferase</keyword>
<dbReference type="Proteomes" id="UP000070444">
    <property type="component" value="Unassembled WGS sequence"/>
</dbReference>
<gene>
    <name evidence="4" type="ORF">CONCODRAFT_77875</name>
</gene>
<organism evidence="4 5">
    <name type="scientific">Conidiobolus coronatus (strain ATCC 28846 / CBS 209.66 / NRRL 28638)</name>
    <name type="common">Delacroixia coronata</name>
    <dbReference type="NCBI Taxonomy" id="796925"/>
    <lineage>
        <taxon>Eukaryota</taxon>
        <taxon>Fungi</taxon>
        <taxon>Fungi incertae sedis</taxon>
        <taxon>Zoopagomycota</taxon>
        <taxon>Entomophthoromycotina</taxon>
        <taxon>Entomophthoromycetes</taxon>
        <taxon>Entomophthorales</taxon>
        <taxon>Ancylistaceae</taxon>
        <taxon>Conidiobolus</taxon>
    </lineage>
</organism>
<name>A0A137PBH0_CONC2</name>
<protein>
    <recommendedName>
        <fullName evidence="3">Casein kinase II subunit beta</fullName>
        <shortName evidence="3">CK II beta</shortName>
    </recommendedName>
</protein>
<comment type="subunit">
    <text evidence="3">Tetramer of two alpha and two beta subunits.</text>
</comment>
<sequence length="225" mass="26063">MMDDFNGSGSDDNYTKYWVDWYLSLKGSEYFCEIDEDYLNDRFNLTGLPNEVENFSLALDMILDNLGVALDNATSEVVEKDAKHLYGLIHARYILTMRGLAKMLDKMKNNHFGKCPRVLCQGQPLLPVGLSDIPRSKGVKLYCSRCEDIYQPKANRHINLDGAYFGTTFPHMLLQIYSHIVPAKSNERYVPRIYGFKIRDVSKIHEHQNEELKKHNQRALAYFQQ</sequence>
<accession>A0A137PBH0</accession>
<evidence type="ECO:0000256" key="1">
    <source>
        <dbReference type="ARBA" id="ARBA00006941"/>
    </source>
</evidence>
<dbReference type="Gene3D" id="1.10.1820.10">
    <property type="entry name" value="protein kinase ck2 holoenzyme, chain C, domain 1"/>
    <property type="match status" value="1"/>
</dbReference>